<dbReference type="PANTHER" id="PTHR10799">
    <property type="entry name" value="SNF2/RAD54 HELICASE FAMILY"/>
    <property type="match status" value="1"/>
</dbReference>
<evidence type="ECO:0000313" key="7">
    <source>
        <dbReference type="Proteomes" id="UP000190105"/>
    </source>
</evidence>
<name>A0A1T4Y1E2_9CLOT</name>
<dbReference type="AlphaFoldDB" id="A0A1T4Y1E2"/>
<dbReference type="CDD" id="cd18793">
    <property type="entry name" value="SF2_C_SNF"/>
    <property type="match status" value="1"/>
</dbReference>
<dbReference type="SMART" id="SM00487">
    <property type="entry name" value="DEXDc"/>
    <property type="match status" value="1"/>
</dbReference>
<dbReference type="Pfam" id="PF00271">
    <property type="entry name" value="Helicase_C"/>
    <property type="match status" value="1"/>
</dbReference>
<keyword evidence="2" id="KW-0479">Metal-binding</keyword>
<dbReference type="PROSITE" id="PS51194">
    <property type="entry name" value="HELICASE_CTER"/>
    <property type="match status" value="1"/>
</dbReference>
<dbReference type="Proteomes" id="UP000190105">
    <property type="component" value="Unassembled WGS sequence"/>
</dbReference>
<dbReference type="InterPro" id="IPR000330">
    <property type="entry name" value="SNF2_N"/>
</dbReference>
<dbReference type="STRING" id="1147123.SAMN05443428_11733"/>
<dbReference type="Pfam" id="PF04434">
    <property type="entry name" value="SWIM"/>
    <property type="match status" value="1"/>
</dbReference>
<accession>A0A1T4Y1E2</accession>
<proteinExistence type="predicted"/>
<dbReference type="CDD" id="cd18012">
    <property type="entry name" value="DEXQc_arch_SWI2_SNF2"/>
    <property type="match status" value="1"/>
</dbReference>
<feature type="domain" description="SWIM-type" evidence="3">
    <location>
        <begin position="64"/>
        <end position="107"/>
    </location>
</feature>
<dbReference type="PROSITE" id="PS51192">
    <property type="entry name" value="HELICASE_ATP_BIND_1"/>
    <property type="match status" value="1"/>
</dbReference>
<evidence type="ECO:0000256" key="1">
    <source>
        <dbReference type="ARBA" id="ARBA00022801"/>
    </source>
</evidence>
<dbReference type="InterPro" id="IPR038718">
    <property type="entry name" value="SNF2-like_sf"/>
</dbReference>
<organism evidence="6 7">
    <name type="scientific">Caloramator quimbayensis</name>
    <dbReference type="NCBI Taxonomy" id="1147123"/>
    <lineage>
        <taxon>Bacteria</taxon>
        <taxon>Bacillati</taxon>
        <taxon>Bacillota</taxon>
        <taxon>Clostridia</taxon>
        <taxon>Eubacteriales</taxon>
        <taxon>Clostridiaceae</taxon>
        <taxon>Caloramator</taxon>
    </lineage>
</organism>
<dbReference type="InterPro" id="IPR014001">
    <property type="entry name" value="Helicase_ATP-bd"/>
</dbReference>
<dbReference type="InterPro" id="IPR027417">
    <property type="entry name" value="P-loop_NTPase"/>
</dbReference>
<dbReference type="FunFam" id="3.40.50.300:FF:000533">
    <property type="entry name" value="Helicase, Snf2 family"/>
    <property type="match status" value="1"/>
</dbReference>
<reference evidence="7" key="1">
    <citation type="submission" date="2017-02" db="EMBL/GenBank/DDBJ databases">
        <authorList>
            <person name="Varghese N."/>
            <person name="Submissions S."/>
        </authorList>
    </citation>
    <scope>NUCLEOTIDE SEQUENCE [LARGE SCALE GENOMIC DNA]</scope>
    <source>
        <strain evidence="7">USBA 833</strain>
    </source>
</reference>
<dbReference type="SUPFAM" id="SSF52540">
    <property type="entry name" value="P-loop containing nucleoside triphosphate hydrolases"/>
    <property type="match status" value="2"/>
</dbReference>
<dbReference type="GO" id="GO:0008270">
    <property type="term" value="F:zinc ion binding"/>
    <property type="evidence" value="ECO:0007669"/>
    <property type="project" value="UniProtKB-KW"/>
</dbReference>
<evidence type="ECO:0000256" key="2">
    <source>
        <dbReference type="PROSITE-ProRule" id="PRU00325"/>
    </source>
</evidence>
<dbReference type="InterPro" id="IPR013663">
    <property type="entry name" value="Helicase_SWF/SNF/SWI_bac"/>
</dbReference>
<keyword evidence="6" id="KW-0347">Helicase</keyword>
<dbReference type="GO" id="GO:0004386">
    <property type="term" value="F:helicase activity"/>
    <property type="evidence" value="ECO:0007669"/>
    <property type="project" value="UniProtKB-KW"/>
</dbReference>
<dbReference type="Pfam" id="PF08455">
    <property type="entry name" value="SNF2_assoc"/>
    <property type="match status" value="1"/>
</dbReference>
<dbReference type="InterPro" id="IPR001650">
    <property type="entry name" value="Helicase_C-like"/>
</dbReference>
<keyword evidence="2" id="KW-0862">Zinc</keyword>
<keyword evidence="1" id="KW-0378">Hydrolase</keyword>
<dbReference type="InterPro" id="IPR007527">
    <property type="entry name" value="Znf_SWIM"/>
</dbReference>
<evidence type="ECO:0000259" key="4">
    <source>
        <dbReference type="PROSITE" id="PS51192"/>
    </source>
</evidence>
<keyword evidence="2" id="KW-0863">Zinc-finger</keyword>
<dbReference type="PROSITE" id="PS50966">
    <property type="entry name" value="ZF_SWIM"/>
    <property type="match status" value="1"/>
</dbReference>
<keyword evidence="7" id="KW-1185">Reference proteome</keyword>
<keyword evidence="6" id="KW-0067">ATP-binding</keyword>
<dbReference type="Pfam" id="PF00176">
    <property type="entry name" value="SNF2-rel_dom"/>
    <property type="match status" value="1"/>
</dbReference>
<dbReference type="GO" id="GO:0005524">
    <property type="term" value="F:ATP binding"/>
    <property type="evidence" value="ECO:0007669"/>
    <property type="project" value="InterPro"/>
</dbReference>
<evidence type="ECO:0000313" key="6">
    <source>
        <dbReference type="EMBL" id="SKA95095.1"/>
    </source>
</evidence>
<dbReference type="InterPro" id="IPR049730">
    <property type="entry name" value="SNF2/RAD54-like_C"/>
</dbReference>
<dbReference type="Gene3D" id="3.40.50.10810">
    <property type="entry name" value="Tandem AAA-ATPase domain"/>
    <property type="match status" value="1"/>
</dbReference>
<gene>
    <name evidence="6" type="ORF">SAMN05443428_11733</name>
</gene>
<sequence length="1101" mass="126142">MNVLYILTKDLVQKYCYSQSYSKGMSYYKRDMVLNLDVEEEGDIKSEYFLSLYADVEGSDGELYDVEVNFSSEHGFTFFSCTCPAFENFCEGKRFCKHIAAVLIKYLNDYKNKTNSKSSSSPNTSINKTNSLSKTSNKKEIIKPFASELSNKLYDSFVSLNSKDLRQEIILEPTININSRFYMTPSIELKTGVDRLYIVKNMASFLDAVFLSQKPLEFGKLFTFDPSIHKYSDKDMELLNTLYEIYTIEKTIGNYYSFNKIVSGKTVTITPEILKKILKIYEGSNIFLSINQAETFLCAVKPEDMPLSFSLSQSKNNISLQIDKPLPFPLTKDGEYFFYDNTIYKPSEKQSIVYSPIHNSLVVNNGKLMFPLDDKKVIISNILPTLKQISNEIKIDDKIKKDIKECTLLAKAYLDKYDEGISAKIDFIYTTNKNDIVTRDIEKEAKILSFFENCEFKYSKGIFYLSEEEKIIDFIENKLQNLLEMAEVYYSDSFKNVKIYSKSNIKSKVRLNDDDLLEFTFSIDGVDKSELKNIFESLKLKKKYHKLKNGGYLSLETQEVNEFANMIDYLNIKDSELLKDKITLSKYNALYIDQVIKSSNLSFIEKDKNFRQLISNIREIQESDFEVPKHLENVLRGYQRTGFKWFKTLSMYGFGGILADEMGLGKTLQTIAFLESEKLEGSLSHPAIVVAPTSLLYNWKAEIERFAPSLKAAVITGSKDKRLEFKENINDFDIVITSYPLLRRDIDEYKEIEFSCCILDEAQQIKNPSSLNAKCVKEINAKKRFALTGTPIENSLTELWSIFDFLMPGYLLSHRNFSLKYDNPISKNKDDRALLELNRHVKPFILRRLKKDVVKELPPKIEQTVLVEMTDKQKKLYLAYLNAAKDEIDKDIEAYGFNKSKLKMIAALTRLRQICCDPSSFIENYDGESGKISALLELLDESISGGHRILLFSQFTSVLKNIAKSLSDNGIKYMYLDGSVKSENRIDMVNRFNNGEGEVFLISLKAGGTGLNLSSADIVIHFDPWWNPAVEDQATDRAHRIGQSKTVEVIKLVAMGTVEEKILRLQELKREIAVSVVGDSSDDSAFISTLSKEELLELFKS</sequence>
<dbReference type="FunFam" id="3.40.50.10810:FF:000054">
    <property type="entry name" value="Helicase, Snf2 family"/>
    <property type="match status" value="1"/>
</dbReference>
<dbReference type="EMBL" id="FUYH01000017">
    <property type="protein sequence ID" value="SKA95095.1"/>
    <property type="molecule type" value="Genomic_DNA"/>
</dbReference>
<evidence type="ECO:0000259" key="5">
    <source>
        <dbReference type="PROSITE" id="PS51194"/>
    </source>
</evidence>
<dbReference type="GO" id="GO:0016787">
    <property type="term" value="F:hydrolase activity"/>
    <property type="evidence" value="ECO:0007669"/>
    <property type="project" value="UniProtKB-KW"/>
</dbReference>
<feature type="domain" description="Helicase C-terminal" evidence="5">
    <location>
        <begin position="931"/>
        <end position="1094"/>
    </location>
</feature>
<keyword evidence="6" id="KW-0547">Nucleotide-binding</keyword>
<dbReference type="Gene3D" id="3.40.50.300">
    <property type="entry name" value="P-loop containing nucleotide triphosphate hydrolases"/>
    <property type="match status" value="1"/>
</dbReference>
<evidence type="ECO:0000259" key="3">
    <source>
        <dbReference type="PROSITE" id="PS50966"/>
    </source>
</evidence>
<feature type="domain" description="Helicase ATP-binding" evidence="4">
    <location>
        <begin position="647"/>
        <end position="809"/>
    </location>
</feature>
<protein>
    <submittedName>
        <fullName evidence="6">Superfamily II DNA or RNA helicase, SNF2 family</fullName>
    </submittedName>
</protein>
<dbReference type="SMART" id="SM00490">
    <property type="entry name" value="HELICc"/>
    <property type="match status" value="1"/>
</dbReference>